<evidence type="ECO:0000313" key="10">
    <source>
        <dbReference type="EMBL" id="ACL69904.1"/>
    </source>
</evidence>
<dbReference type="EC" id="3.1.3.15" evidence="3 8"/>
<sequence length="259" mass="29942">MYLVDYHTHPYAHGEDNVKPAHNFDYLKKFLKMAKVAEVKEIGFSDHDRFIDEINWDNLLKFKEKNKNNVKLGLEIDFSPDRIDDIKKIIKEYPLDYTIGSVHRIGDWEVDHPVYIEEYHKRDLITVYKQYFELVKEAASSGLFNIIGHIDLIKIFNIIPPGINMLEMVEPALEVIKKRGLAIEINTNGLNKPVNEIYPSLSIIKRIVKMGIPLTLGSDAHGPKRVGENLKLMGNLLLKNGCQRIATFTEKKMKMIRIK</sequence>
<evidence type="ECO:0000256" key="8">
    <source>
        <dbReference type="RuleBase" id="RU366003"/>
    </source>
</evidence>
<dbReference type="InterPro" id="IPR004013">
    <property type="entry name" value="PHP_dom"/>
</dbReference>
<dbReference type="CDD" id="cd12110">
    <property type="entry name" value="PHP_HisPPase_Hisj_like"/>
    <property type="match status" value="1"/>
</dbReference>
<evidence type="ECO:0000256" key="2">
    <source>
        <dbReference type="ARBA" id="ARBA00009152"/>
    </source>
</evidence>
<evidence type="ECO:0000256" key="4">
    <source>
        <dbReference type="ARBA" id="ARBA00022605"/>
    </source>
</evidence>
<name>B8CX85_HALOH</name>
<dbReference type="NCBIfam" id="TIGR01856">
    <property type="entry name" value="hisJ_fam"/>
    <property type="match status" value="1"/>
</dbReference>
<comment type="pathway">
    <text evidence="1 8">Amino-acid biosynthesis; L-histidine biosynthesis; L-histidine from 5-phospho-alpha-D-ribose 1-diphosphate: step 8/9.</text>
</comment>
<dbReference type="AlphaFoldDB" id="B8CX85"/>
<proteinExistence type="inferred from homology"/>
<gene>
    <name evidence="10" type="ordered locus">Hore_11520</name>
</gene>
<dbReference type="GO" id="GO:0000105">
    <property type="term" value="P:L-histidine biosynthetic process"/>
    <property type="evidence" value="ECO:0007669"/>
    <property type="project" value="UniProtKB-UniRule"/>
</dbReference>
<dbReference type="Proteomes" id="UP000000719">
    <property type="component" value="Chromosome"/>
</dbReference>
<dbReference type="InterPro" id="IPR016195">
    <property type="entry name" value="Pol/histidinol_Pase-like"/>
</dbReference>
<evidence type="ECO:0000313" key="11">
    <source>
        <dbReference type="Proteomes" id="UP000000719"/>
    </source>
</evidence>
<dbReference type="RefSeq" id="WP_012636089.1">
    <property type="nucleotide sequence ID" value="NC_011899.1"/>
</dbReference>
<evidence type="ECO:0000256" key="3">
    <source>
        <dbReference type="ARBA" id="ARBA00013085"/>
    </source>
</evidence>
<keyword evidence="4 8" id="KW-0028">Amino-acid biosynthesis</keyword>
<comment type="similarity">
    <text evidence="2 8">Belongs to the PHP hydrolase family. HisK subfamily.</text>
</comment>
<dbReference type="EMBL" id="CP001098">
    <property type="protein sequence ID" value="ACL69904.1"/>
    <property type="molecule type" value="Genomic_DNA"/>
</dbReference>
<dbReference type="GO" id="GO:0004401">
    <property type="term" value="F:histidinol-phosphatase activity"/>
    <property type="evidence" value="ECO:0007669"/>
    <property type="project" value="UniProtKB-UniRule"/>
</dbReference>
<feature type="domain" description="PHP" evidence="9">
    <location>
        <begin position="27"/>
        <end position="188"/>
    </location>
</feature>
<dbReference type="Pfam" id="PF02811">
    <property type="entry name" value="PHP"/>
    <property type="match status" value="1"/>
</dbReference>
<evidence type="ECO:0000256" key="5">
    <source>
        <dbReference type="ARBA" id="ARBA00022801"/>
    </source>
</evidence>
<reference evidence="10 11" key="1">
    <citation type="journal article" date="2009" name="PLoS ONE">
        <title>Genome analysis of the anaerobic thermohalophilic bacterium Halothermothrix orenii.</title>
        <authorList>
            <person name="Mavromatis K."/>
            <person name="Ivanova N."/>
            <person name="Anderson I."/>
            <person name="Lykidis A."/>
            <person name="Hooper S.D."/>
            <person name="Sun H."/>
            <person name="Kunin V."/>
            <person name="Lapidus A."/>
            <person name="Hugenholtz P."/>
            <person name="Patel B."/>
            <person name="Kyrpides N.C."/>
        </authorList>
    </citation>
    <scope>NUCLEOTIDE SEQUENCE [LARGE SCALE GENOMIC DNA]</scope>
    <source>
        <strain evidence="11">H 168 / OCM 544 / DSM 9562</strain>
    </source>
</reference>
<dbReference type="PANTHER" id="PTHR21039:SF0">
    <property type="entry name" value="HISTIDINOL-PHOSPHATASE"/>
    <property type="match status" value="1"/>
</dbReference>
<dbReference type="OrthoDB" id="9775255at2"/>
<keyword evidence="6 8" id="KW-0368">Histidine biosynthesis</keyword>
<comment type="catalytic activity">
    <reaction evidence="7 8">
        <text>L-histidinol phosphate + H2O = L-histidinol + phosphate</text>
        <dbReference type="Rhea" id="RHEA:14465"/>
        <dbReference type="ChEBI" id="CHEBI:15377"/>
        <dbReference type="ChEBI" id="CHEBI:43474"/>
        <dbReference type="ChEBI" id="CHEBI:57699"/>
        <dbReference type="ChEBI" id="CHEBI:57980"/>
        <dbReference type="EC" id="3.1.3.15"/>
    </reaction>
</comment>
<evidence type="ECO:0000259" key="9">
    <source>
        <dbReference type="Pfam" id="PF02811"/>
    </source>
</evidence>
<dbReference type="UniPathway" id="UPA00031">
    <property type="reaction ID" value="UER00013"/>
</dbReference>
<dbReference type="eggNOG" id="COG1387">
    <property type="taxonomic scope" value="Bacteria"/>
</dbReference>
<dbReference type="SUPFAM" id="SSF89550">
    <property type="entry name" value="PHP domain-like"/>
    <property type="match status" value="1"/>
</dbReference>
<dbReference type="PANTHER" id="PTHR21039">
    <property type="entry name" value="HISTIDINOL PHOSPHATASE-RELATED"/>
    <property type="match status" value="1"/>
</dbReference>
<organism evidence="10 11">
    <name type="scientific">Halothermothrix orenii (strain H 168 / OCM 544 / DSM 9562)</name>
    <dbReference type="NCBI Taxonomy" id="373903"/>
    <lineage>
        <taxon>Bacteria</taxon>
        <taxon>Bacillati</taxon>
        <taxon>Bacillota</taxon>
        <taxon>Clostridia</taxon>
        <taxon>Halanaerobiales</taxon>
        <taxon>Halothermotrichaceae</taxon>
        <taxon>Halothermothrix</taxon>
    </lineage>
</organism>
<dbReference type="GO" id="GO:0005737">
    <property type="term" value="C:cytoplasm"/>
    <property type="evidence" value="ECO:0007669"/>
    <property type="project" value="TreeGrafter"/>
</dbReference>
<keyword evidence="11" id="KW-1185">Reference proteome</keyword>
<evidence type="ECO:0000256" key="6">
    <source>
        <dbReference type="ARBA" id="ARBA00023102"/>
    </source>
</evidence>
<evidence type="ECO:0000256" key="1">
    <source>
        <dbReference type="ARBA" id="ARBA00004970"/>
    </source>
</evidence>
<protein>
    <recommendedName>
        <fullName evidence="3 8">Histidinol-phosphatase</fullName>
        <shortName evidence="8">HolPase</shortName>
        <ecNumber evidence="3 8">3.1.3.15</ecNumber>
    </recommendedName>
</protein>
<dbReference type="KEGG" id="hor:Hore_11520"/>
<keyword evidence="5 8" id="KW-0378">Hydrolase</keyword>
<accession>B8CX85</accession>
<dbReference type="Gene3D" id="3.20.20.140">
    <property type="entry name" value="Metal-dependent hydrolases"/>
    <property type="match status" value="1"/>
</dbReference>
<dbReference type="STRING" id="373903.Hore_11520"/>
<dbReference type="HOGENOM" id="CLU_054611_2_0_9"/>
<dbReference type="NCBIfam" id="NF005596">
    <property type="entry name" value="PRK07328.1"/>
    <property type="match status" value="1"/>
</dbReference>
<dbReference type="InterPro" id="IPR010140">
    <property type="entry name" value="Histidinol_P_phosphatase_HisJ"/>
</dbReference>
<evidence type="ECO:0000256" key="7">
    <source>
        <dbReference type="ARBA" id="ARBA00049158"/>
    </source>
</evidence>